<organism evidence="1 2">
    <name type="scientific">Candidatus Venteria ishoeyi</name>
    <dbReference type="NCBI Taxonomy" id="1899563"/>
    <lineage>
        <taxon>Bacteria</taxon>
        <taxon>Pseudomonadati</taxon>
        <taxon>Pseudomonadota</taxon>
        <taxon>Gammaproteobacteria</taxon>
        <taxon>Thiotrichales</taxon>
        <taxon>Thiotrichaceae</taxon>
        <taxon>Venteria</taxon>
    </lineage>
</organism>
<protein>
    <submittedName>
        <fullName evidence="1">Uncharacterized protein</fullName>
    </submittedName>
</protein>
<proteinExistence type="predicted"/>
<accession>A0A1H6F769</accession>
<reference evidence="1 2" key="1">
    <citation type="submission" date="2016-10" db="EMBL/GenBank/DDBJ databases">
        <authorList>
            <person name="de Groot N.N."/>
        </authorList>
    </citation>
    <scope>NUCLEOTIDE SEQUENCE [LARGE SCALE GENOMIC DNA]</scope>
    <source>
        <strain evidence="1">MBHS1</strain>
    </source>
</reference>
<gene>
    <name evidence="1" type="ORF">MBHS_01012</name>
</gene>
<keyword evidence="2" id="KW-1185">Reference proteome</keyword>
<evidence type="ECO:0000313" key="2">
    <source>
        <dbReference type="Proteomes" id="UP000236724"/>
    </source>
</evidence>
<dbReference type="Proteomes" id="UP000236724">
    <property type="component" value="Unassembled WGS sequence"/>
</dbReference>
<dbReference type="AlphaFoldDB" id="A0A1H6F769"/>
<sequence length="59" mass="6404">MTITPEVAVAADTVKDAVTARSLLIHLRENRIEYLLVVLAAHLLGVSDRILTQVSGVCF</sequence>
<name>A0A1H6F769_9GAMM</name>
<dbReference type="EMBL" id="FMSV02000162">
    <property type="protein sequence ID" value="SEH05159.1"/>
    <property type="molecule type" value="Genomic_DNA"/>
</dbReference>
<evidence type="ECO:0000313" key="1">
    <source>
        <dbReference type="EMBL" id="SEH05159.1"/>
    </source>
</evidence>